<sequence length="114" mass="12625">MPIRGGAATVPIRGGAQKGGHQPFLHSHGKLKFKLLANPAQYIRRPFGRPKSRLISGLLRLGKSPVGIPRGRWQRRSRRRLCFGWELGKGVVVEAVAVIGDGECEGWFGEEDVW</sequence>
<name>A0ACC0NAJ5_RHOML</name>
<keyword evidence="2" id="KW-1185">Reference proteome</keyword>
<evidence type="ECO:0000313" key="2">
    <source>
        <dbReference type="Proteomes" id="UP001062846"/>
    </source>
</evidence>
<gene>
    <name evidence="1" type="ORF">RHMOL_Rhmol06G0033100</name>
</gene>
<dbReference type="Proteomes" id="UP001062846">
    <property type="component" value="Chromosome 6"/>
</dbReference>
<proteinExistence type="predicted"/>
<accession>A0ACC0NAJ5</accession>
<comment type="caution">
    <text evidence="1">The sequence shown here is derived from an EMBL/GenBank/DDBJ whole genome shotgun (WGS) entry which is preliminary data.</text>
</comment>
<dbReference type="EMBL" id="CM046393">
    <property type="protein sequence ID" value="KAI8549548.1"/>
    <property type="molecule type" value="Genomic_DNA"/>
</dbReference>
<reference evidence="1" key="1">
    <citation type="submission" date="2022-02" db="EMBL/GenBank/DDBJ databases">
        <title>Plant Genome Project.</title>
        <authorList>
            <person name="Zhang R.-G."/>
        </authorList>
    </citation>
    <scope>NUCLEOTIDE SEQUENCE</scope>
    <source>
        <strain evidence="1">AT1</strain>
    </source>
</reference>
<protein>
    <submittedName>
        <fullName evidence="1">Uncharacterized protein</fullName>
    </submittedName>
</protein>
<evidence type="ECO:0000313" key="1">
    <source>
        <dbReference type="EMBL" id="KAI8549548.1"/>
    </source>
</evidence>
<organism evidence="1 2">
    <name type="scientific">Rhododendron molle</name>
    <name type="common">Chinese azalea</name>
    <name type="synonym">Azalea mollis</name>
    <dbReference type="NCBI Taxonomy" id="49168"/>
    <lineage>
        <taxon>Eukaryota</taxon>
        <taxon>Viridiplantae</taxon>
        <taxon>Streptophyta</taxon>
        <taxon>Embryophyta</taxon>
        <taxon>Tracheophyta</taxon>
        <taxon>Spermatophyta</taxon>
        <taxon>Magnoliopsida</taxon>
        <taxon>eudicotyledons</taxon>
        <taxon>Gunneridae</taxon>
        <taxon>Pentapetalae</taxon>
        <taxon>asterids</taxon>
        <taxon>Ericales</taxon>
        <taxon>Ericaceae</taxon>
        <taxon>Ericoideae</taxon>
        <taxon>Rhodoreae</taxon>
        <taxon>Rhododendron</taxon>
    </lineage>
</organism>